<dbReference type="EMBL" id="CP136925">
    <property type="protein sequence ID" value="WXA13088.1"/>
    <property type="molecule type" value="Genomic_DNA"/>
</dbReference>
<dbReference type="RefSeq" id="WP_338732254.1">
    <property type="nucleotide sequence ID" value="NZ_CP136924.1"/>
</dbReference>
<evidence type="ECO:0000313" key="5">
    <source>
        <dbReference type="Proteomes" id="UP001368318"/>
    </source>
</evidence>
<organism evidence="4">
    <name type="scientific">Mangrovimonas cancribranchiae</name>
    <dbReference type="NCBI Taxonomy" id="3080055"/>
    <lineage>
        <taxon>Bacteria</taxon>
        <taxon>Pseudomonadati</taxon>
        <taxon>Bacteroidota</taxon>
        <taxon>Flavobacteriia</taxon>
        <taxon>Flavobacteriales</taxon>
        <taxon>Flavobacteriaceae</taxon>
        <taxon>Mangrovimonas</taxon>
    </lineage>
</organism>
<dbReference type="EMBL" id="CP136924">
    <property type="protein sequence ID" value="WXA01752.1"/>
    <property type="molecule type" value="Genomic_DNA"/>
</dbReference>
<protein>
    <submittedName>
        <fullName evidence="4">DUF1972 domain-containing protein</fullName>
    </submittedName>
</protein>
<accession>A0AAU6P678</accession>
<dbReference type="SUPFAM" id="SSF53756">
    <property type="entry name" value="UDP-Glycosyltransferase/glycogen phosphorylase"/>
    <property type="match status" value="1"/>
</dbReference>
<dbReference type="KEGG" id="mcaa:R3L15_13290"/>
<evidence type="ECO:0000313" key="3">
    <source>
        <dbReference type="EMBL" id="WXA01752.1"/>
    </source>
</evidence>
<dbReference type="InterPro" id="IPR015393">
    <property type="entry name" value="DUF1972"/>
</dbReference>
<dbReference type="PANTHER" id="PTHR46401:SF2">
    <property type="entry name" value="GLYCOSYLTRANSFERASE WBBK-RELATED"/>
    <property type="match status" value="1"/>
</dbReference>
<evidence type="ECO:0000259" key="2">
    <source>
        <dbReference type="Pfam" id="PF09314"/>
    </source>
</evidence>
<evidence type="ECO:0000313" key="4">
    <source>
        <dbReference type="EMBL" id="WXA13088.1"/>
    </source>
</evidence>
<dbReference type="GO" id="GO:0016757">
    <property type="term" value="F:glycosyltransferase activity"/>
    <property type="evidence" value="ECO:0007669"/>
    <property type="project" value="TreeGrafter"/>
</dbReference>
<feature type="domain" description="DUF1972" evidence="2">
    <location>
        <begin position="4"/>
        <end position="173"/>
    </location>
</feature>
<keyword evidence="5" id="KW-1185">Reference proteome</keyword>
<dbReference type="Proteomes" id="UP001368318">
    <property type="component" value="Chromosome"/>
</dbReference>
<keyword evidence="1" id="KW-0808">Transferase</keyword>
<proteinExistence type="predicted"/>
<name>A0AAU6P678_9FLAO</name>
<sequence>MKIGILGTRGIPNHHGGFEQFAEFFAVHAQTEGHDVFVYNSHNHPYQEKKYKDVTLIHCYDPENKIGTVGQFIYDLNCIKDARKRNFDIILQLGYTSSSVWGRFLPKKATIVTNMDGLEWKRSKYSKKVQKFLMYAEKWAIKTSDYLISDSIGIQDYIKTKYDVTSKFIAYGSSIFSPSNEKIIANYDLIPNEYFVLIARMEPENNIEMILDGFVKSNSKKTFCVVGNAETTIFGRYLKEKFSKNKNIRFIGAVYDLNFLNHLRCYCQLYFHGHSVGGTNPSLLEAMGSRALIAAHKNVFNKAILEEDAFYFKSVDEVSNLMISINKQDNLIKIENNISKIREKYNWPIINEQYLDYLIQCRNDQHN</sequence>
<gene>
    <name evidence="4" type="ORF">R3L15_13290</name>
    <name evidence="3" type="ORF">R3L16_08300</name>
</gene>
<dbReference type="Gene3D" id="3.40.50.2000">
    <property type="entry name" value="Glycogen Phosphorylase B"/>
    <property type="match status" value="2"/>
</dbReference>
<dbReference type="PANTHER" id="PTHR46401">
    <property type="entry name" value="GLYCOSYLTRANSFERASE WBBK-RELATED"/>
    <property type="match status" value="1"/>
</dbReference>
<dbReference type="Pfam" id="PF09314">
    <property type="entry name" value="DUF1972"/>
    <property type="match status" value="1"/>
</dbReference>
<evidence type="ECO:0000256" key="1">
    <source>
        <dbReference type="ARBA" id="ARBA00022679"/>
    </source>
</evidence>
<dbReference type="AlphaFoldDB" id="A0AAU6P678"/>
<reference evidence="4 5" key="1">
    <citation type="submission" date="2023-10" db="EMBL/GenBank/DDBJ databases">
        <title>Culture-based analysis of two novel bacteria associated with mangrove crab gills.</title>
        <authorList>
            <person name="Yang X."/>
            <person name="Garuglieri E."/>
            <person name="Van Goethem M.W."/>
            <person name="Fusi M."/>
            <person name="Marasco R."/>
            <person name="Daffonchio D.G."/>
        </authorList>
    </citation>
    <scope>NUCLEOTIDE SEQUENCE</scope>
    <source>
        <strain evidence="4">UG2-1</strain>
        <strain evidence="3">UG2-2</strain>
        <strain evidence="5">UG2_2</strain>
    </source>
</reference>